<dbReference type="PRINTS" id="PR00053">
    <property type="entry name" value="FORKHEAD"/>
</dbReference>
<dbReference type="GO" id="GO:0060271">
    <property type="term" value="P:cilium assembly"/>
    <property type="evidence" value="ECO:0007669"/>
    <property type="project" value="UniProtKB-ARBA"/>
</dbReference>
<evidence type="ECO:0000256" key="4">
    <source>
        <dbReference type="ARBA" id="ARBA00023125"/>
    </source>
</evidence>
<reference evidence="12" key="3">
    <citation type="submission" date="2025-09" db="UniProtKB">
        <authorList>
            <consortium name="Ensembl"/>
        </authorList>
    </citation>
    <scope>IDENTIFICATION</scope>
</reference>
<evidence type="ECO:0000256" key="1">
    <source>
        <dbReference type="ARBA" id="ARBA00004123"/>
    </source>
</evidence>
<evidence type="ECO:0000256" key="9">
    <source>
        <dbReference type="PROSITE-ProRule" id="PRU00089"/>
    </source>
</evidence>
<dbReference type="PROSITE" id="PS50039">
    <property type="entry name" value="FORK_HEAD_3"/>
    <property type="match status" value="1"/>
</dbReference>
<evidence type="ECO:0000256" key="5">
    <source>
        <dbReference type="ARBA" id="ARBA00023159"/>
    </source>
</evidence>
<keyword evidence="3" id="KW-0805">Transcription regulation</keyword>
<dbReference type="InterPro" id="IPR036390">
    <property type="entry name" value="WH_DNA-bd_sf"/>
</dbReference>
<evidence type="ECO:0000259" key="11">
    <source>
        <dbReference type="PROSITE" id="PS50039"/>
    </source>
</evidence>
<feature type="DNA-binding region" description="Fork-head" evidence="9">
    <location>
        <begin position="138"/>
        <end position="232"/>
    </location>
</feature>
<dbReference type="Proteomes" id="UP000694397">
    <property type="component" value="Chromosome 20"/>
</dbReference>
<dbReference type="InterPro" id="IPR030456">
    <property type="entry name" value="TF_fork_head_CS_2"/>
</dbReference>
<sequence length="459" mass="50940">MPVLTSPEFATQFKEKWLRLHPEDEDNVSGSVHLDDSLTSLHWLQDFSIPGANPDLPPSSSSNCPSSEPQGTGSPASPPAGDTAATGMMPRGPGTPLACGSATACLNWGRRRREQVAAAAPESPAGEDTDYRTNPQVKPPYSYATLICMAMQASKETKITLSAIYSWITENFSYYRHAEPSWQNSIRHNLSLNKCFRKVPRQKDEPGKGGFWQIDPQYADMFVNGVFKRRRMPATHFSTNRQSKTSSGLDSLYNSTGFVYQNGHQPDFGHFETNQSPYGGVGLGNKRKQAMPKRSSKVARRAKDQLLVPEVKEVDVLRGDFDWSSLFDDVFSERGSNFEDLDINVALSSLGCEVDVSLQGRPLGGVAKWGGSGLEQAYGYMEAGGTVGDLTSNPLQQQYTPVFPQHHEEMTLFAESMRHPWEEVKEEVQTIPVTLEHGFSVCEGFFSEMQTWDRAQSYL</sequence>
<name>A0A8C9WR22_SCLFO</name>
<dbReference type="InterPro" id="IPR036388">
    <property type="entry name" value="WH-like_DNA-bd_sf"/>
</dbReference>
<dbReference type="CDD" id="cd20023">
    <property type="entry name" value="FH_FOXJ1"/>
    <property type="match status" value="1"/>
</dbReference>
<dbReference type="Ensembl" id="ENSSFOT00015072251.1">
    <property type="protein sequence ID" value="ENSSFOP00015078572.1"/>
    <property type="gene ID" value="ENSSFOG00015031581.1"/>
</dbReference>
<comment type="similarity">
    <text evidence="8">Belongs to the FOXJ1 family.</text>
</comment>
<feature type="compositionally biased region" description="Low complexity" evidence="10">
    <location>
        <begin position="58"/>
        <end position="69"/>
    </location>
</feature>
<keyword evidence="13" id="KW-1185">Reference proteome</keyword>
<evidence type="ECO:0000256" key="3">
    <source>
        <dbReference type="ARBA" id="ARBA00023015"/>
    </source>
</evidence>
<evidence type="ECO:0000256" key="8">
    <source>
        <dbReference type="ARBA" id="ARBA00034770"/>
    </source>
</evidence>
<organism evidence="12 13">
    <name type="scientific">Scleropages formosus</name>
    <name type="common">Asian bonytongue</name>
    <name type="synonym">Osteoglossum formosum</name>
    <dbReference type="NCBI Taxonomy" id="113540"/>
    <lineage>
        <taxon>Eukaryota</taxon>
        <taxon>Metazoa</taxon>
        <taxon>Chordata</taxon>
        <taxon>Craniata</taxon>
        <taxon>Vertebrata</taxon>
        <taxon>Euteleostomi</taxon>
        <taxon>Actinopterygii</taxon>
        <taxon>Neopterygii</taxon>
        <taxon>Teleostei</taxon>
        <taxon>Osteoglossocephala</taxon>
        <taxon>Osteoglossomorpha</taxon>
        <taxon>Osteoglossiformes</taxon>
        <taxon>Osteoglossidae</taxon>
        <taxon>Scleropages</taxon>
    </lineage>
</organism>
<dbReference type="FunFam" id="1.10.10.10:FF:000030">
    <property type="entry name" value="Forkhead box protein K2"/>
    <property type="match status" value="1"/>
</dbReference>
<dbReference type="GeneTree" id="ENSGT00940000164514"/>
<evidence type="ECO:0000256" key="6">
    <source>
        <dbReference type="ARBA" id="ARBA00023163"/>
    </source>
</evidence>
<evidence type="ECO:0000313" key="12">
    <source>
        <dbReference type="Ensembl" id="ENSSFOP00015078572.1"/>
    </source>
</evidence>
<feature type="domain" description="Fork-head" evidence="11">
    <location>
        <begin position="138"/>
        <end position="232"/>
    </location>
</feature>
<dbReference type="PANTHER" id="PTHR46805">
    <property type="entry name" value="FORKHEAD BOX PROTEIN J1"/>
    <property type="match status" value="1"/>
</dbReference>
<comment type="subcellular location">
    <subcellularLocation>
        <location evidence="1 9">Nucleus</location>
    </subcellularLocation>
</comment>
<dbReference type="OrthoDB" id="5954824at2759"/>
<dbReference type="SUPFAM" id="SSF46785">
    <property type="entry name" value="Winged helix' DNA-binding domain"/>
    <property type="match status" value="1"/>
</dbReference>
<dbReference type="PANTHER" id="PTHR46805:SF3">
    <property type="entry name" value="FORKHEAD BOX PROTEIN J1-B"/>
    <property type="match status" value="1"/>
</dbReference>
<dbReference type="GO" id="GO:0000978">
    <property type="term" value="F:RNA polymerase II cis-regulatory region sequence-specific DNA binding"/>
    <property type="evidence" value="ECO:0007669"/>
    <property type="project" value="TreeGrafter"/>
</dbReference>
<dbReference type="GO" id="GO:0000981">
    <property type="term" value="F:DNA-binding transcription factor activity, RNA polymerase II-specific"/>
    <property type="evidence" value="ECO:0007669"/>
    <property type="project" value="TreeGrafter"/>
</dbReference>
<dbReference type="GO" id="GO:0001947">
    <property type="term" value="P:heart looping"/>
    <property type="evidence" value="ECO:0007669"/>
    <property type="project" value="UniProtKB-ARBA"/>
</dbReference>
<evidence type="ECO:0000256" key="7">
    <source>
        <dbReference type="ARBA" id="ARBA00023242"/>
    </source>
</evidence>
<dbReference type="PROSITE" id="PS00657">
    <property type="entry name" value="FORK_HEAD_1"/>
    <property type="match status" value="1"/>
</dbReference>
<dbReference type="InterPro" id="IPR018122">
    <property type="entry name" value="TF_fork_head_CS_1"/>
</dbReference>
<dbReference type="Gene3D" id="1.10.10.10">
    <property type="entry name" value="Winged helix-like DNA-binding domain superfamily/Winged helix DNA-binding domain"/>
    <property type="match status" value="1"/>
</dbReference>
<reference evidence="12" key="2">
    <citation type="submission" date="2025-08" db="UniProtKB">
        <authorList>
            <consortium name="Ensembl"/>
        </authorList>
    </citation>
    <scope>IDENTIFICATION</scope>
</reference>
<accession>A0A8C9WR22</accession>
<dbReference type="PROSITE" id="PS00658">
    <property type="entry name" value="FORK_HEAD_2"/>
    <property type="match status" value="1"/>
</dbReference>
<evidence type="ECO:0000256" key="10">
    <source>
        <dbReference type="SAM" id="MobiDB-lite"/>
    </source>
</evidence>
<gene>
    <name evidence="12" type="primary">LOC108926505</name>
</gene>
<dbReference type="GO" id="GO:0003146">
    <property type="term" value="P:heart jogging"/>
    <property type="evidence" value="ECO:0007669"/>
    <property type="project" value="UniProtKB-ARBA"/>
</dbReference>
<proteinExistence type="inferred from homology"/>
<feature type="region of interest" description="Disordered" evidence="10">
    <location>
        <begin position="49"/>
        <end position="94"/>
    </location>
</feature>
<dbReference type="AlphaFoldDB" id="A0A8C9WR22"/>
<dbReference type="InterPro" id="IPR001766">
    <property type="entry name" value="Fork_head_dom"/>
</dbReference>
<keyword evidence="5" id="KW-0010">Activator</keyword>
<keyword evidence="2" id="KW-0970">Cilium biogenesis/degradation</keyword>
<dbReference type="InterPro" id="IPR047512">
    <property type="entry name" value="FH_FOXJ1"/>
</dbReference>
<protein>
    <submittedName>
        <fullName evidence="12">Forkhead box J1b</fullName>
    </submittedName>
</protein>
<evidence type="ECO:0000313" key="13">
    <source>
        <dbReference type="Proteomes" id="UP000694397"/>
    </source>
</evidence>
<evidence type="ECO:0000256" key="2">
    <source>
        <dbReference type="ARBA" id="ARBA00022794"/>
    </source>
</evidence>
<feature type="region of interest" description="Disordered" evidence="10">
    <location>
        <begin position="116"/>
        <end position="136"/>
    </location>
</feature>
<dbReference type="GO" id="GO:0005634">
    <property type="term" value="C:nucleus"/>
    <property type="evidence" value="ECO:0007669"/>
    <property type="project" value="UniProtKB-SubCell"/>
</dbReference>
<dbReference type="SMART" id="SM00339">
    <property type="entry name" value="FH"/>
    <property type="match status" value="1"/>
</dbReference>
<dbReference type="InterPro" id="IPR047513">
    <property type="entry name" value="FOXJ1"/>
</dbReference>
<dbReference type="Pfam" id="PF00250">
    <property type="entry name" value="Forkhead"/>
    <property type="match status" value="1"/>
</dbReference>
<keyword evidence="6" id="KW-0804">Transcription</keyword>
<reference evidence="12 13" key="1">
    <citation type="submission" date="2019-04" db="EMBL/GenBank/DDBJ databases">
        <authorList>
            <consortium name="Wellcome Sanger Institute Data Sharing"/>
        </authorList>
    </citation>
    <scope>NUCLEOTIDE SEQUENCE [LARGE SCALE GENOMIC DNA]</scope>
</reference>
<keyword evidence="4 9" id="KW-0238">DNA-binding</keyword>
<keyword evidence="7 9" id="KW-0539">Nucleus</keyword>